<proteinExistence type="predicted"/>
<dbReference type="RefSeq" id="WP_020818292.1">
    <property type="nucleotide sequence ID" value="NZ_JANF02000012.1"/>
</dbReference>
<comment type="caution">
    <text evidence="2">The sequence shown here is derived from an EMBL/GenBank/DDBJ whole genome shotgun (WGS) entry which is preliminary data.</text>
</comment>
<gene>
    <name evidence="2" type="ORF">AL00_04295</name>
</gene>
<protein>
    <submittedName>
        <fullName evidence="2">Uncharacterized protein</fullName>
    </submittedName>
</protein>
<accession>A0A8E0WUN1</accession>
<keyword evidence="1" id="KW-0812">Transmembrane</keyword>
<name>A0A8E0WUN1_9SPHN</name>
<reference evidence="2 3" key="1">
    <citation type="submission" date="2014-05" db="EMBL/GenBank/DDBJ databases">
        <title>Genome Announcement of Sphingobium lucknowense F2.</title>
        <authorList>
            <person name="Lal R."/>
            <person name="Negi V."/>
            <person name="Lata P."/>
            <person name="Sangwan N."/>
            <person name="Gupta S.K."/>
            <person name="Rao D.L.N."/>
            <person name="Das S."/>
        </authorList>
    </citation>
    <scope>NUCLEOTIDE SEQUENCE [LARGE SCALE GENOMIC DNA]</scope>
    <source>
        <strain evidence="2 3">F2</strain>
    </source>
</reference>
<dbReference type="AlphaFoldDB" id="A0A8E0WUN1"/>
<sequence length="75" mass="7846">MADAYILSCSVEPVNGGCPAGSEAWVSSTGLNAFALPSQAELTTAYNAAIEVFFIPSMIAMFAALGIRWICEAIN</sequence>
<dbReference type="Proteomes" id="UP000028135">
    <property type="component" value="Unassembled WGS sequence"/>
</dbReference>
<organism evidence="2 3">
    <name type="scientific">Sphingobium indicum F2</name>
    <dbReference type="NCBI Taxonomy" id="1450518"/>
    <lineage>
        <taxon>Bacteria</taxon>
        <taxon>Pseudomonadati</taxon>
        <taxon>Pseudomonadota</taxon>
        <taxon>Alphaproteobacteria</taxon>
        <taxon>Sphingomonadales</taxon>
        <taxon>Sphingomonadaceae</taxon>
        <taxon>Sphingobium</taxon>
    </lineage>
</organism>
<dbReference type="EMBL" id="JANF02000012">
    <property type="protein sequence ID" value="KER37636.1"/>
    <property type="molecule type" value="Genomic_DNA"/>
</dbReference>
<keyword evidence="1" id="KW-0472">Membrane</keyword>
<feature type="transmembrane region" description="Helical" evidence="1">
    <location>
        <begin position="52"/>
        <end position="71"/>
    </location>
</feature>
<evidence type="ECO:0000313" key="2">
    <source>
        <dbReference type="EMBL" id="KER37636.1"/>
    </source>
</evidence>
<keyword evidence="1" id="KW-1133">Transmembrane helix</keyword>
<evidence type="ECO:0000256" key="1">
    <source>
        <dbReference type="SAM" id="Phobius"/>
    </source>
</evidence>
<evidence type="ECO:0000313" key="3">
    <source>
        <dbReference type="Proteomes" id="UP000028135"/>
    </source>
</evidence>